<evidence type="ECO:0000256" key="5">
    <source>
        <dbReference type="ARBA" id="ARBA00023163"/>
    </source>
</evidence>
<dbReference type="EMBL" id="LNQE01000890">
    <property type="protein sequence ID" value="KUG23698.1"/>
    <property type="molecule type" value="Genomic_DNA"/>
</dbReference>
<evidence type="ECO:0000256" key="3">
    <source>
        <dbReference type="ARBA" id="ARBA00022884"/>
    </source>
</evidence>
<dbReference type="PANTHER" id="PTHR11078">
    <property type="entry name" value="N UTILIZATION SUBSTANCE PROTEIN B-RELATED"/>
    <property type="match status" value="1"/>
</dbReference>
<protein>
    <submittedName>
        <fullName evidence="7">Transcription termination protein nusb</fullName>
    </submittedName>
</protein>
<dbReference type="GO" id="GO:0005829">
    <property type="term" value="C:cytosol"/>
    <property type="evidence" value="ECO:0007669"/>
    <property type="project" value="TreeGrafter"/>
</dbReference>
<dbReference type="SUPFAM" id="SSF48013">
    <property type="entry name" value="NusB-like"/>
    <property type="match status" value="1"/>
</dbReference>
<sequence>MRGRRKAREIALQVLYGLNFVNVDVQEALDLFWGNFVAPKTAKEFAAFLVQGICEHKEELDNLIAGCSDNWSLGRMSRVDINILRLAVFEFLYCEDIPPKVTLNEAVDLGKTFGSENSGSFINGILDALNLQLNSKNATKHLDRKS</sequence>
<name>A0A0W8FSC4_9ZZZZ</name>
<comment type="caution">
    <text evidence="7">The sequence shown here is derived from an EMBL/GenBank/DDBJ whole genome shotgun (WGS) entry which is preliminary data.</text>
</comment>
<organism evidence="7">
    <name type="scientific">hydrocarbon metagenome</name>
    <dbReference type="NCBI Taxonomy" id="938273"/>
    <lineage>
        <taxon>unclassified sequences</taxon>
        <taxon>metagenomes</taxon>
        <taxon>ecological metagenomes</taxon>
    </lineage>
</organism>
<dbReference type="CDD" id="cd00619">
    <property type="entry name" value="Terminator_NusB"/>
    <property type="match status" value="1"/>
</dbReference>
<dbReference type="InterPro" id="IPR006027">
    <property type="entry name" value="NusB_RsmB_TIM44"/>
</dbReference>
<gene>
    <name evidence="7" type="ORF">ASZ90_006505</name>
</gene>
<dbReference type="GO" id="GO:0003723">
    <property type="term" value="F:RNA binding"/>
    <property type="evidence" value="ECO:0007669"/>
    <property type="project" value="UniProtKB-KW"/>
</dbReference>
<dbReference type="PANTHER" id="PTHR11078:SF3">
    <property type="entry name" value="ANTITERMINATION NUSB DOMAIN-CONTAINING PROTEIN"/>
    <property type="match status" value="1"/>
</dbReference>
<dbReference type="GO" id="GO:0031564">
    <property type="term" value="P:transcription antitermination"/>
    <property type="evidence" value="ECO:0007669"/>
    <property type="project" value="UniProtKB-KW"/>
</dbReference>
<dbReference type="GO" id="GO:0006353">
    <property type="term" value="P:DNA-templated transcription termination"/>
    <property type="evidence" value="ECO:0007669"/>
    <property type="project" value="InterPro"/>
</dbReference>
<evidence type="ECO:0000256" key="4">
    <source>
        <dbReference type="ARBA" id="ARBA00023015"/>
    </source>
</evidence>
<dbReference type="Gene3D" id="1.10.940.10">
    <property type="entry name" value="NusB-like"/>
    <property type="match status" value="1"/>
</dbReference>
<dbReference type="HAMAP" id="MF_00073">
    <property type="entry name" value="NusB"/>
    <property type="match status" value="1"/>
</dbReference>
<accession>A0A0W8FSC4</accession>
<comment type="similarity">
    <text evidence="1">Belongs to the NusB family.</text>
</comment>
<evidence type="ECO:0000256" key="2">
    <source>
        <dbReference type="ARBA" id="ARBA00022814"/>
    </source>
</evidence>
<keyword evidence="3" id="KW-0694">RNA-binding</keyword>
<feature type="domain" description="NusB/RsmB/TIM44" evidence="6">
    <location>
        <begin position="5"/>
        <end position="129"/>
    </location>
</feature>
<proteinExistence type="inferred from homology"/>
<evidence type="ECO:0000256" key="1">
    <source>
        <dbReference type="ARBA" id="ARBA00005952"/>
    </source>
</evidence>
<dbReference type="AlphaFoldDB" id="A0A0W8FSC4"/>
<evidence type="ECO:0000259" key="6">
    <source>
        <dbReference type="Pfam" id="PF01029"/>
    </source>
</evidence>
<dbReference type="InterPro" id="IPR011605">
    <property type="entry name" value="NusB_fam"/>
</dbReference>
<dbReference type="InterPro" id="IPR035926">
    <property type="entry name" value="NusB-like_sf"/>
</dbReference>
<dbReference type="Pfam" id="PF01029">
    <property type="entry name" value="NusB"/>
    <property type="match status" value="1"/>
</dbReference>
<keyword evidence="4" id="KW-0805">Transcription regulation</keyword>
<evidence type="ECO:0000313" key="7">
    <source>
        <dbReference type="EMBL" id="KUG23698.1"/>
    </source>
</evidence>
<keyword evidence="2" id="KW-0889">Transcription antitermination</keyword>
<reference evidence="7" key="1">
    <citation type="journal article" date="2015" name="Proc. Natl. Acad. Sci. U.S.A.">
        <title>Networks of energetic and metabolic interactions define dynamics in microbial communities.</title>
        <authorList>
            <person name="Embree M."/>
            <person name="Liu J.K."/>
            <person name="Al-Bassam M.M."/>
            <person name="Zengler K."/>
        </authorList>
    </citation>
    <scope>NUCLEOTIDE SEQUENCE</scope>
</reference>
<dbReference type="NCBIfam" id="TIGR01951">
    <property type="entry name" value="nusB"/>
    <property type="match status" value="1"/>
</dbReference>
<keyword evidence="5" id="KW-0804">Transcription</keyword>